<organism evidence="3">
    <name type="scientific">Anisakis simplex</name>
    <name type="common">Herring worm</name>
    <dbReference type="NCBI Taxonomy" id="6269"/>
    <lineage>
        <taxon>Eukaryota</taxon>
        <taxon>Metazoa</taxon>
        <taxon>Ecdysozoa</taxon>
        <taxon>Nematoda</taxon>
        <taxon>Chromadorea</taxon>
        <taxon>Rhabditida</taxon>
        <taxon>Spirurina</taxon>
        <taxon>Ascaridomorpha</taxon>
        <taxon>Ascaridoidea</taxon>
        <taxon>Anisakidae</taxon>
        <taxon>Anisakis</taxon>
        <taxon>Anisakis simplex complex</taxon>
    </lineage>
</organism>
<evidence type="ECO:0000313" key="1">
    <source>
        <dbReference type="EMBL" id="VDK36370.1"/>
    </source>
</evidence>
<dbReference type="AlphaFoldDB" id="A0A0M3JNR6"/>
<dbReference type="Proteomes" id="UP000267096">
    <property type="component" value="Unassembled WGS sequence"/>
</dbReference>
<gene>
    <name evidence="1" type="ORF">ASIM_LOCUS9045</name>
</gene>
<accession>A0A0M3JNR6</accession>
<proteinExistence type="predicted"/>
<dbReference type="WBParaSite" id="ASIM_0000930801-mRNA-1">
    <property type="protein sequence ID" value="ASIM_0000930801-mRNA-1"/>
    <property type="gene ID" value="ASIM_0000930801"/>
</dbReference>
<reference evidence="1 2" key="2">
    <citation type="submission" date="2018-11" db="EMBL/GenBank/DDBJ databases">
        <authorList>
            <consortium name="Pathogen Informatics"/>
        </authorList>
    </citation>
    <scope>NUCLEOTIDE SEQUENCE [LARGE SCALE GENOMIC DNA]</scope>
</reference>
<name>A0A0M3JNR6_ANISI</name>
<keyword evidence="2" id="KW-1185">Reference proteome</keyword>
<reference evidence="3" key="1">
    <citation type="submission" date="2017-02" db="UniProtKB">
        <authorList>
            <consortium name="WormBaseParasite"/>
        </authorList>
    </citation>
    <scope>IDENTIFICATION</scope>
</reference>
<evidence type="ECO:0000313" key="2">
    <source>
        <dbReference type="Proteomes" id="UP000267096"/>
    </source>
</evidence>
<dbReference type="PROSITE" id="PS51257">
    <property type="entry name" value="PROKAR_LIPOPROTEIN"/>
    <property type="match status" value="1"/>
</dbReference>
<dbReference type="OrthoDB" id="10522986at2759"/>
<evidence type="ECO:0000313" key="3">
    <source>
        <dbReference type="WBParaSite" id="ASIM_0000930801-mRNA-1"/>
    </source>
</evidence>
<dbReference type="EMBL" id="UYRR01026381">
    <property type="protein sequence ID" value="VDK36370.1"/>
    <property type="molecule type" value="Genomic_DNA"/>
</dbReference>
<sequence length="56" mass="6142">MGKLAASRKDTVTLKMKEAAAGCLGFLSCLDLSEEVYERIISELYAIGEVNIAQYK</sequence>
<protein>
    <submittedName>
        <fullName evidence="3">DUF3791 domain-containing protein</fullName>
    </submittedName>
</protein>